<keyword evidence="3" id="KW-1185">Reference proteome</keyword>
<proteinExistence type="predicted"/>
<sequence>MSRRTLIPLLDPLEIRKILYHLKELVVVIYYLLLDLVMVQIHRVLVLLQYLLGKLHLSLDPLLQQLPPNMLKQAIGEVMEANVILILRI</sequence>
<dbReference type="Proteomes" id="UP001461498">
    <property type="component" value="Unassembled WGS sequence"/>
</dbReference>
<keyword evidence="1" id="KW-0812">Transmembrane</keyword>
<comment type="caution">
    <text evidence="2">The sequence shown here is derived from an EMBL/GenBank/DDBJ whole genome shotgun (WGS) entry which is preliminary data.</text>
</comment>
<dbReference type="AlphaFoldDB" id="A0AAW1DJU3"/>
<reference evidence="2 3" key="1">
    <citation type="submission" date="2022-12" db="EMBL/GenBank/DDBJ databases">
        <title>Chromosome-level genome assembly of true bugs.</title>
        <authorList>
            <person name="Ma L."/>
            <person name="Li H."/>
        </authorList>
    </citation>
    <scope>NUCLEOTIDE SEQUENCE [LARGE SCALE GENOMIC DNA]</scope>
    <source>
        <strain evidence="2">Lab_2022b</strain>
    </source>
</reference>
<dbReference type="EMBL" id="JAPXFL010000002">
    <property type="protein sequence ID" value="KAK9511021.1"/>
    <property type="molecule type" value="Genomic_DNA"/>
</dbReference>
<evidence type="ECO:0000313" key="2">
    <source>
        <dbReference type="EMBL" id="KAK9511021.1"/>
    </source>
</evidence>
<name>A0AAW1DJU3_9HEMI</name>
<evidence type="ECO:0000256" key="1">
    <source>
        <dbReference type="SAM" id="Phobius"/>
    </source>
</evidence>
<accession>A0AAW1DJU3</accession>
<protein>
    <submittedName>
        <fullName evidence="2">Uncharacterized protein</fullName>
    </submittedName>
</protein>
<organism evidence="2 3">
    <name type="scientific">Rhynocoris fuscipes</name>
    <dbReference type="NCBI Taxonomy" id="488301"/>
    <lineage>
        <taxon>Eukaryota</taxon>
        <taxon>Metazoa</taxon>
        <taxon>Ecdysozoa</taxon>
        <taxon>Arthropoda</taxon>
        <taxon>Hexapoda</taxon>
        <taxon>Insecta</taxon>
        <taxon>Pterygota</taxon>
        <taxon>Neoptera</taxon>
        <taxon>Paraneoptera</taxon>
        <taxon>Hemiptera</taxon>
        <taxon>Heteroptera</taxon>
        <taxon>Panheteroptera</taxon>
        <taxon>Cimicomorpha</taxon>
        <taxon>Reduviidae</taxon>
        <taxon>Harpactorinae</taxon>
        <taxon>Harpactorini</taxon>
        <taxon>Rhynocoris</taxon>
    </lineage>
</organism>
<gene>
    <name evidence="2" type="ORF">O3M35_005671</name>
</gene>
<feature type="transmembrane region" description="Helical" evidence="1">
    <location>
        <begin position="25"/>
        <end position="52"/>
    </location>
</feature>
<evidence type="ECO:0000313" key="3">
    <source>
        <dbReference type="Proteomes" id="UP001461498"/>
    </source>
</evidence>
<keyword evidence="1" id="KW-0472">Membrane</keyword>
<keyword evidence="1" id="KW-1133">Transmembrane helix</keyword>